<dbReference type="OrthoDB" id="382119at2157"/>
<proteinExistence type="predicted"/>
<organism evidence="1 2">
    <name type="scientific">Methanobacterium lacus (strain AL-21)</name>
    <dbReference type="NCBI Taxonomy" id="877455"/>
    <lineage>
        <taxon>Archaea</taxon>
        <taxon>Methanobacteriati</taxon>
        <taxon>Methanobacteriota</taxon>
        <taxon>Methanomada group</taxon>
        <taxon>Methanobacteria</taxon>
        <taxon>Methanobacteriales</taxon>
        <taxon>Methanobacteriaceae</taxon>
        <taxon>Methanobacterium</taxon>
    </lineage>
</organism>
<accession>F0T8H2</accession>
<gene>
    <name evidence="1" type="ordered locus">Metbo_1490</name>
</gene>
<keyword evidence="2" id="KW-1185">Reference proteome</keyword>
<protein>
    <submittedName>
        <fullName evidence="1">Uncharacterized protein</fullName>
    </submittedName>
</protein>
<dbReference type="Proteomes" id="UP000007490">
    <property type="component" value="Chromosome"/>
</dbReference>
<dbReference type="RefSeq" id="WP_013645074.1">
    <property type="nucleotide sequence ID" value="NC_015216.1"/>
</dbReference>
<dbReference type="KEGG" id="mel:Metbo_1490"/>
<dbReference type="AlphaFoldDB" id="F0T8H2"/>
<reference evidence="1 2" key="2">
    <citation type="journal article" date="2014" name="Int. J. Syst. Evol. Microbiol.">
        <title>Methanobacterium paludis sp. nov. and a novel strain of Methanobacterium lacus isolated from northern peatlands.</title>
        <authorList>
            <person name="Cadillo-Quiroz H."/>
            <person name="Brauer S.L."/>
            <person name="Goodson N."/>
            <person name="Yavitt J.B."/>
            <person name="Zinder S.H."/>
        </authorList>
    </citation>
    <scope>NUCLEOTIDE SEQUENCE [LARGE SCALE GENOMIC DNA]</scope>
    <source>
        <strain evidence="1 2">AL-21</strain>
    </source>
</reference>
<dbReference type="GeneID" id="10277941"/>
<reference evidence="2" key="1">
    <citation type="submission" date="2011-02" db="EMBL/GenBank/DDBJ databases">
        <title>Complete sequence of Methanobacterium sp. AL-21.</title>
        <authorList>
            <consortium name="US DOE Joint Genome Institute"/>
            <person name="Lucas S."/>
            <person name="Copeland A."/>
            <person name="Lapidus A."/>
            <person name="Cheng J.-F."/>
            <person name="Goodwin L."/>
            <person name="Pitluck S."/>
            <person name="Chertkov O."/>
            <person name="Detter J.C."/>
            <person name="Han C."/>
            <person name="Tapia R."/>
            <person name="Land M."/>
            <person name="Hauser L."/>
            <person name="Kyrpides N."/>
            <person name="Ivanova N."/>
            <person name="Mikhailova N."/>
            <person name="Pagani I."/>
            <person name="Cadillo-Quiroz H."/>
            <person name="Imachi H."/>
            <person name="Zinder S."/>
            <person name="Liu W."/>
            <person name="Woyke T."/>
        </authorList>
    </citation>
    <scope>NUCLEOTIDE SEQUENCE [LARGE SCALE GENOMIC DNA]</scope>
    <source>
        <strain evidence="2">AL-21</strain>
    </source>
</reference>
<evidence type="ECO:0000313" key="1">
    <source>
        <dbReference type="EMBL" id="ADZ09723.1"/>
    </source>
</evidence>
<dbReference type="EMBL" id="CP002551">
    <property type="protein sequence ID" value="ADZ09723.1"/>
    <property type="molecule type" value="Genomic_DNA"/>
</dbReference>
<sequence length="62" mass="7293">MKHDNVLSDVFYNVEPEKIIGKKLIEYENWQTERLADTGNLSGPQPNLTLIFEDGYYMEKKE</sequence>
<name>F0T8H2_METLA</name>
<dbReference type="HOGENOM" id="CLU_2893264_0_0_2"/>
<evidence type="ECO:0000313" key="2">
    <source>
        <dbReference type="Proteomes" id="UP000007490"/>
    </source>
</evidence>